<evidence type="ECO:0000256" key="5">
    <source>
        <dbReference type="ARBA" id="ARBA00023204"/>
    </source>
</evidence>
<dbReference type="HAMAP" id="MF_00031">
    <property type="entry name" value="DNA_HJ_migration_RuvA"/>
    <property type="match status" value="1"/>
</dbReference>
<keyword evidence="5 6" id="KW-0234">DNA repair</keyword>
<comment type="domain">
    <text evidence="6">Has three domains with a flexible linker between the domains II and III and assumes an 'L' shape. Domain III is highly mobile and contacts RuvB.</text>
</comment>
<feature type="region of interest" description="Domain III" evidence="6">
    <location>
        <begin position="198"/>
        <end position="251"/>
    </location>
</feature>
<dbReference type="InterPro" id="IPR000085">
    <property type="entry name" value="RuvA"/>
</dbReference>
<evidence type="ECO:0000313" key="8">
    <source>
        <dbReference type="EMBL" id="BAK15905.1"/>
    </source>
</evidence>
<comment type="function">
    <text evidence="6">The RuvA-RuvB-RuvC complex processes Holliday junction (HJ) DNA during genetic recombination and DNA repair, while the RuvA-RuvB complex plays an important role in the rescue of blocked DNA replication forks via replication fork reversal (RFR). RuvA specifically binds to HJ cruciform DNA, conferring on it an open structure. The RuvB hexamer acts as an ATP-dependent pump, pulling dsDNA into and through the RuvAB complex. HJ branch migration allows RuvC to scan DNA until it finds its consensus sequence, where it cleaves and resolves the cruciform DNA.</text>
</comment>
<dbReference type="Gene3D" id="1.10.8.10">
    <property type="entry name" value="DNA helicase RuvA subunit, C-terminal domain"/>
    <property type="match status" value="1"/>
</dbReference>
<dbReference type="InterPro" id="IPR011114">
    <property type="entry name" value="RuvA_C"/>
</dbReference>
<dbReference type="SUPFAM" id="SSF47781">
    <property type="entry name" value="RuvA domain 2-like"/>
    <property type="match status" value="1"/>
</dbReference>
<proteinExistence type="inferred from homology"/>
<comment type="subcellular location">
    <subcellularLocation>
        <location evidence="6">Cytoplasm</location>
    </subcellularLocation>
</comment>
<keyword evidence="3 6" id="KW-0238">DNA-binding</keyword>
<dbReference type="InterPro" id="IPR036267">
    <property type="entry name" value="RuvA_C_sf"/>
</dbReference>
<protein>
    <recommendedName>
        <fullName evidence="6">Holliday junction branch migration complex subunit RuvA</fullName>
    </recommendedName>
</protein>
<dbReference type="GO" id="GO:0009379">
    <property type="term" value="C:Holliday junction helicase complex"/>
    <property type="evidence" value="ECO:0007669"/>
    <property type="project" value="InterPro"/>
</dbReference>
<dbReference type="GO" id="GO:0048476">
    <property type="term" value="C:Holliday junction resolvase complex"/>
    <property type="evidence" value="ECO:0007669"/>
    <property type="project" value="UniProtKB-UniRule"/>
</dbReference>
<dbReference type="SMART" id="SM00278">
    <property type="entry name" value="HhH1"/>
    <property type="match status" value="2"/>
</dbReference>
<comment type="similarity">
    <text evidence="6">Belongs to the RuvA family.</text>
</comment>
<feature type="domain" description="Helix-hairpin-helix DNA-binding motif class 1" evidence="7">
    <location>
        <begin position="116"/>
        <end position="135"/>
    </location>
</feature>
<evidence type="ECO:0000256" key="4">
    <source>
        <dbReference type="ARBA" id="ARBA00023172"/>
    </source>
</evidence>
<gene>
    <name evidence="6" type="primary">ruvA</name>
    <name evidence="8" type="ordered locus">SSIL_1482</name>
</gene>
<dbReference type="InterPro" id="IPR012340">
    <property type="entry name" value="NA-bd_OB-fold"/>
</dbReference>
<dbReference type="GO" id="GO:0005737">
    <property type="term" value="C:cytoplasm"/>
    <property type="evidence" value="ECO:0007669"/>
    <property type="project" value="UniProtKB-SubCell"/>
</dbReference>
<dbReference type="CDD" id="cd14332">
    <property type="entry name" value="UBA_RuvA_C"/>
    <property type="match status" value="1"/>
</dbReference>
<evidence type="ECO:0000256" key="2">
    <source>
        <dbReference type="ARBA" id="ARBA00022763"/>
    </source>
</evidence>
<dbReference type="AlphaFoldDB" id="F2F3F7"/>
<dbReference type="GO" id="GO:0005524">
    <property type="term" value="F:ATP binding"/>
    <property type="evidence" value="ECO:0007669"/>
    <property type="project" value="InterPro"/>
</dbReference>
<evidence type="ECO:0000256" key="6">
    <source>
        <dbReference type="HAMAP-Rule" id="MF_00031"/>
    </source>
</evidence>
<evidence type="ECO:0000259" key="7">
    <source>
        <dbReference type="SMART" id="SM00278"/>
    </source>
</evidence>
<dbReference type="InterPro" id="IPR003583">
    <property type="entry name" value="Hlx-hairpin-Hlx_DNA-bd_motif"/>
</dbReference>
<dbReference type="Proteomes" id="UP000006691">
    <property type="component" value="Chromosome"/>
</dbReference>
<dbReference type="SUPFAM" id="SSF50249">
    <property type="entry name" value="Nucleic acid-binding proteins"/>
    <property type="match status" value="1"/>
</dbReference>
<reference evidence="9" key="1">
    <citation type="submission" date="2011-04" db="EMBL/GenBank/DDBJ databases">
        <title>Genome sequence of Solibacillus silvestris StLB046.</title>
        <authorList>
            <person name="Morohoshi T."/>
            <person name="Someya N."/>
            <person name="Ikeda T."/>
        </authorList>
    </citation>
    <scope>NUCLEOTIDE SEQUENCE [LARGE SCALE GENOMIC DNA]</scope>
    <source>
        <strain evidence="9">StLB046</strain>
    </source>
</reference>
<dbReference type="PATRIC" id="fig|1002809.3.peg.1495"/>
<keyword evidence="1 6" id="KW-0963">Cytoplasm</keyword>
<dbReference type="eggNOG" id="COG0632">
    <property type="taxonomic scope" value="Bacteria"/>
</dbReference>
<dbReference type="Pfam" id="PF01330">
    <property type="entry name" value="RuvA_N"/>
    <property type="match status" value="1"/>
</dbReference>
<dbReference type="STRING" id="1002809.SSIL_1482"/>
<dbReference type="NCBIfam" id="TIGR00084">
    <property type="entry name" value="ruvA"/>
    <property type="match status" value="1"/>
</dbReference>
<comment type="caution">
    <text evidence="6">Lacks conserved residue(s) required for the propagation of feature annotation.</text>
</comment>
<dbReference type="InterPro" id="IPR013849">
    <property type="entry name" value="DNA_helicase_Holl-junc_RuvA_I"/>
</dbReference>
<dbReference type="SUPFAM" id="SSF46929">
    <property type="entry name" value="DNA helicase RuvA subunit, C-terminal domain"/>
    <property type="match status" value="1"/>
</dbReference>
<accession>F2F3F7</accession>
<evidence type="ECO:0000256" key="3">
    <source>
        <dbReference type="ARBA" id="ARBA00023125"/>
    </source>
</evidence>
<reference evidence="8 9" key="2">
    <citation type="journal article" date="2012" name="J. Biosci. Bioeng.">
        <title>Complete genome sequence and characterization of the N-acylhomoserine lactone-degrading gene of the potato leaf-associated Solibacillus silvestris.</title>
        <authorList>
            <person name="Morohoshi T."/>
            <person name="Tominaga Y."/>
            <person name="Someya N."/>
            <person name="Ikeda T."/>
        </authorList>
    </citation>
    <scope>NUCLEOTIDE SEQUENCE [LARGE SCALE GENOMIC DNA]</scope>
    <source>
        <strain evidence="8 9">StLB046</strain>
    </source>
</reference>
<evidence type="ECO:0000313" key="9">
    <source>
        <dbReference type="Proteomes" id="UP000006691"/>
    </source>
</evidence>
<sequence length="251" mass="28459">MLDGEEYDKLLKAVLKDGLFFLNQHTFGNSQLLCYNRARNVRDKTMYDYLKGQVTRVTPEYIVLEQQGIGWMLYTPNPFAFRTSASEQQIYVSLQVREDAQNLYGFNSLEQRELFKKLIQVSGIGPKGALAILASGNPTSVIQAIEMEDEAFLIRFPGVGKKTARQMILDLKGKLDMLLDHVELPSAENELPLFGVNPNEHELQEAMLALVALGYSEKELDKIRPQLSEDDKLTTTDAYIKQALKLLLKLK</sequence>
<comment type="subunit">
    <text evidence="6">Homotetramer. Forms an RuvA(8)-RuvB(12)-Holliday junction (HJ) complex. HJ DNA is sandwiched between 2 RuvA tetramers; dsDNA enters through RuvA and exits via RuvB. An RuvB hexamer assembles on each DNA strand where it exits the tetramer. Each RuvB hexamer is contacted by two RuvA subunits (via domain III) on 2 adjacent RuvB subunits; this complex drives branch migration. In the full resolvosome a probable DNA-RuvA(4)-RuvB(12)-RuvC(2) complex forms which resolves the HJ.</text>
</comment>
<dbReference type="EMBL" id="AP012157">
    <property type="protein sequence ID" value="BAK15905.1"/>
    <property type="molecule type" value="Genomic_DNA"/>
</dbReference>
<name>F2F3F7_SOLSS</name>
<dbReference type="HOGENOM" id="CLU_087936_1_0_9"/>
<dbReference type="Gene3D" id="2.40.50.140">
    <property type="entry name" value="Nucleic acid-binding proteins"/>
    <property type="match status" value="1"/>
</dbReference>
<keyword evidence="4 6" id="KW-0233">DNA recombination</keyword>
<dbReference type="GO" id="GO:0006281">
    <property type="term" value="P:DNA repair"/>
    <property type="evidence" value="ECO:0007669"/>
    <property type="project" value="UniProtKB-UniRule"/>
</dbReference>
<evidence type="ECO:0000256" key="1">
    <source>
        <dbReference type="ARBA" id="ARBA00022490"/>
    </source>
</evidence>
<organism evidence="8 9">
    <name type="scientific">Solibacillus silvestris (strain StLB046)</name>
    <name type="common">Bacillus silvestris</name>
    <dbReference type="NCBI Taxonomy" id="1002809"/>
    <lineage>
        <taxon>Bacteria</taxon>
        <taxon>Bacillati</taxon>
        <taxon>Bacillota</taxon>
        <taxon>Bacilli</taxon>
        <taxon>Bacillales</taxon>
        <taxon>Caryophanaceae</taxon>
        <taxon>Solibacillus</taxon>
    </lineage>
</organism>
<dbReference type="GO" id="GO:0006310">
    <property type="term" value="P:DNA recombination"/>
    <property type="evidence" value="ECO:0007669"/>
    <property type="project" value="UniProtKB-UniRule"/>
</dbReference>
<keyword evidence="2 6" id="KW-0227">DNA damage</keyword>
<dbReference type="Pfam" id="PF07499">
    <property type="entry name" value="RuvA_C"/>
    <property type="match status" value="1"/>
</dbReference>
<dbReference type="GO" id="GO:0009378">
    <property type="term" value="F:four-way junction helicase activity"/>
    <property type="evidence" value="ECO:0007669"/>
    <property type="project" value="InterPro"/>
</dbReference>
<keyword evidence="9" id="KW-1185">Reference proteome</keyword>
<dbReference type="GO" id="GO:0000400">
    <property type="term" value="F:four-way junction DNA binding"/>
    <property type="evidence" value="ECO:0007669"/>
    <property type="project" value="UniProtKB-UniRule"/>
</dbReference>
<dbReference type="Pfam" id="PF14520">
    <property type="entry name" value="HHH_5"/>
    <property type="match status" value="1"/>
</dbReference>
<dbReference type="InterPro" id="IPR010994">
    <property type="entry name" value="RuvA_2-like"/>
</dbReference>
<dbReference type="KEGG" id="siv:SSIL_1482"/>
<feature type="domain" description="Helix-hairpin-helix DNA-binding motif class 1" evidence="7">
    <location>
        <begin position="151"/>
        <end position="170"/>
    </location>
</feature>
<dbReference type="Gene3D" id="1.10.150.20">
    <property type="entry name" value="5' to 3' exonuclease, C-terminal subdomain"/>
    <property type="match status" value="1"/>
</dbReference>